<evidence type="ECO:0000313" key="4">
    <source>
        <dbReference type="Proteomes" id="UP000604046"/>
    </source>
</evidence>
<dbReference type="AlphaFoldDB" id="A0A812T0K2"/>
<evidence type="ECO:0000313" key="3">
    <source>
        <dbReference type="EMBL" id="CAE7504667.1"/>
    </source>
</evidence>
<sequence length="93" mass="10069">MAQSDPTQLLHVGRQIFIGFAVIGLAFNGVRLRQAMLAKREVTLEDLKVLVSISRSRGLLPGGEMGAVGQVEHTEPSKEHRDDQAPPGTQVPL</sequence>
<gene>
    <name evidence="3" type="primary">yihO</name>
    <name evidence="3" type="ORF">SNAT2548_LOCUS28265</name>
</gene>
<dbReference type="EMBL" id="CAJNDS010002511">
    <property type="protein sequence ID" value="CAE7504667.1"/>
    <property type="molecule type" value="Genomic_DNA"/>
</dbReference>
<feature type="transmembrane region" description="Helical" evidence="2">
    <location>
        <begin position="12"/>
        <end position="30"/>
    </location>
</feature>
<keyword evidence="2" id="KW-0812">Transmembrane</keyword>
<keyword evidence="2" id="KW-0472">Membrane</keyword>
<feature type="region of interest" description="Disordered" evidence="1">
    <location>
        <begin position="62"/>
        <end position="93"/>
    </location>
</feature>
<dbReference type="Proteomes" id="UP000604046">
    <property type="component" value="Unassembled WGS sequence"/>
</dbReference>
<keyword evidence="4" id="KW-1185">Reference proteome</keyword>
<proteinExistence type="predicted"/>
<keyword evidence="2" id="KW-1133">Transmembrane helix</keyword>
<accession>A0A812T0K2</accession>
<evidence type="ECO:0000256" key="1">
    <source>
        <dbReference type="SAM" id="MobiDB-lite"/>
    </source>
</evidence>
<evidence type="ECO:0000256" key="2">
    <source>
        <dbReference type="SAM" id="Phobius"/>
    </source>
</evidence>
<name>A0A812T0K2_9DINO</name>
<protein>
    <submittedName>
        <fullName evidence="3">YihO protein</fullName>
    </submittedName>
</protein>
<organism evidence="3 4">
    <name type="scientific">Symbiodinium natans</name>
    <dbReference type="NCBI Taxonomy" id="878477"/>
    <lineage>
        <taxon>Eukaryota</taxon>
        <taxon>Sar</taxon>
        <taxon>Alveolata</taxon>
        <taxon>Dinophyceae</taxon>
        <taxon>Suessiales</taxon>
        <taxon>Symbiodiniaceae</taxon>
        <taxon>Symbiodinium</taxon>
    </lineage>
</organism>
<reference evidence="3" key="1">
    <citation type="submission" date="2021-02" db="EMBL/GenBank/DDBJ databases">
        <authorList>
            <person name="Dougan E. K."/>
            <person name="Rhodes N."/>
            <person name="Thang M."/>
            <person name="Chan C."/>
        </authorList>
    </citation>
    <scope>NUCLEOTIDE SEQUENCE</scope>
</reference>
<dbReference type="OrthoDB" id="410846at2759"/>
<comment type="caution">
    <text evidence="3">The sequence shown here is derived from an EMBL/GenBank/DDBJ whole genome shotgun (WGS) entry which is preliminary data.</text>
</comment>
<feature type="compositionally biased region" description="Basic and acidic residues" evidence="1">
    <location>
        <begin position="72"/>
        <end position="84"/>
    </location>
</feature>